<dbReference type="EMBL" id="JBJQND010000001">
    <property type="protein sequence ID" value="KAL3888954.1"/>
    <property type="molecule type" value="Genomic_DNA"/>
</dbReference>
<dbReference type="Gene3D" id="1.10.510.10">
    <property type="entry name" value="Transferase(Phosphotransferase) domain 1"/>
    <property type="match status" value="1"/>
</dbReference>
<comment type="caution">
    <text evidence="3">The sequence shown here is derived from an EMBL/GenBank/DDBJ whole genome shotgun (WGS) entry which is preliminary data.</text>
</comment>
<protein>
    <recommendedName>
        <fullName evidence="2">Protein kinase domain-containing protein</fullName>
    </recommendedName>
</protein>
<dbReference type="AlphaFoldDB" id="A0ABD3XVC1"/>
<evidence type="ECO:0000256" key="1">
    <source>
        <dbReference type="SAM" id="MobiDB-lite"/>
    </source>
</evidence>
<reference evidence="3 4" key="1">
    <citation type="submission" date="2024-11" db="EMBL/GenBank/DDBJ databases">
        <title>Chromosome-level genome assembly of the freshwater bivalve Anodonta woodiana.</title>
        <authorList>
            <person name="Chen X."/>
        </authorList>
    </citation>
    <scope>NUCLEOTIDE SEQUENCE [LARGE SCALE GENOMIC DNA]</scope>
    <source>
        <strain evidence="3">MN2024</strain>
        <tissue evidence="3">Gills</tissue>
    </source>
</reference>
<evidence type="ECO:0000259" key="2">
    <source>
        <dbReference type="PROSITE" id="PS50011"/>
    </source>
</evidence>
<dbReference type="PROSITE" id="PS50011">
    <property type="entry name" value="PROTEIN_KINASE_DOM"/>
    <property type="match status" value="1"/>
</dbReference>
<feature type="region of interest" description="Disordered" evidence="1">
    <location>
        <begin position="1"/>
        <end position="45"/>
    </location>
</feature>
<proteinExistence type="predicted"/>
<gene>
    <name evidence="3" type="ORF">ACJMK2_001313</name>
</gene>
<evidence type="ECO:0000313" key="4">
    <source>
        <dbReference type="Proteomes" id="UP001634394"/>
    </source>
</evidence>
<sequence>MEETEKSWQEISFSNNMETAGPKLPITSVTGQSFQGTQADGSLSPNTSQQLQVIEQHLRSGKAFIVQDDNGRPTIQYERKSKVFRNASKANLITECGTDNDGKKKIDHFLEHVEFLKTLAPPSGIVFDKTQVHTNGGMYREGCEFEKTKKVLGSGTVAGDIVVIEDKTTGMETAQKTIMISDFNKEEIQAWVDLAKTGFAPALYLMKLEGNKVVINMEILSEAKTLRKIIDECLFRINASRLDKPFALHVLDVLLGAIMEVHDKRWTHGDLHPGNVLMQRQSASKLRVRIVDFGMAQPFDGPQGLQFNQFRKDIRQVVRIFSALYCGQEFDDDMDLQRNWRTKLNEIIWLALEDKEELACLIESAMNIAHPSSVTEFQRNVQDRLRSALPDAQSYDDMLRRVIDIIFPDTSDVIALHDHQKKDSAQKSHRLDIADSVVQKPPHSTSVKHQDVAGSRVLVSRPLDVADSVVQKPPYSTSVKHQDVAGSRVLVSRPLDVADSVVQKPPHSTSVKHHDVAGSRVPAFSRETDPLIPEEMLKQIRLSASIKPHD</sequence>
<accession>A0ABD3XVC1</accession>
<dbReference type="SMART" id="SM00220">
    <property type="entry name" value="S_TKc"/>
    <property type="match status" value="1"/>
</dbReference>
<dbReference type="InterPro" id="IPR000719">
    <property type="entry name" value="Prot_kinase_dom"/>
</dbReference>
<evidence type="ECO:0000313" key="3">
    <source>
        <dbReference type="EMBL" id="KAL3888953.1"/>
    </source>
</evidence>
<dbReference type="Gene3D" id="3.30.200.20">
    <property type="entry name" value="Phosphorylase Kinase, domain 1"/>
    <property type="match status" value="1"/>
</dbReference>
<dbReference type="Pfam" id="PF00069">
    <property type="entry name" value="Pkinase"/>
    <property type="match status" value="1"/>
</dbReference>
<feature type="compositionally biased region" description="Polar residues" evidence="1">
    <location>
        <begin position="27"/>
        <end position="45"/>
    </location>
</feature>
<dbReference type="InterPro" id="IPR011009">
    <property type="entry name" value="Kinase-like_dom_sf"/>
</dbReference>
<dbReference type="EMBL" id="JBJQND010000001">
    <property type="protein sequence ID" value="KAL3888953.1"/>
    <property type="molecule type" value="Genomic_DNA"/>
</dbReference>
<feature type="compositionally biased region" description="Polar residues" evidence="1">
    <location>
        <begin position="9"/>
        <end position="18"/>
    </location>
</feature>
<dbReference type="SUPFAM" id="SSF56112">
    <property type="entry name" value="Protein kinase-like (PK-like)"/>
    <property type="match status" value="1"/>
</dbReference>
<keyword evidence="4" id="KW-1185">Reference proteome</keyword>
<name>A0ABD3XVC1_SINWO</name>
<feature type="domain" description="Protein kinase" evidence="2">
    <location>
        <begin position="146"/>
        <end position="422"/>
    </location>
</feature>
<dbReference type="Proteomes" id="UP001634394">
    <property type="component" value="Unassembled WGS sequence"/>
</dbReference>
<organism evidence="3 4">
    <name type="scientific">Sinanodonta woodiana</name>
    <name type="common">Chinese pond mussel</name>
    <name type="synonym">Anodonta woodiana</name>
    <dbReference type="NCBI Taxonomy" id="1069815"/>
    <lineage>
        <taxon>Eukaryota</taxon>
        <taxon>Metazoa</taxon>
        <taxon>Spiralia</taxon>
        <taxon>Lophotrochozoa</taxon>
        <taxon>Mollusca</taxon>
        <taxon>Bivalvia</taxon>
        <taxon>Autobranchia</taxon>
        <taxon>Heteroconchia</taxon>
        <taxon>Palaeoheterodonta</taxon>
        <taxon>Unionida</taxon>
        <taxon>Unionoidea</taxon>
        <taxon>Unionidae</taxon>
        <taxon>Unioninae</taxon>
        <taxon>Sinanodonta</taxon>
    </lineage>
</organism>